<gene>
    <name evidence="2" type="ORF">THIOM_000217</name>
</gene>
<name>A0A176S7I2_9GAMM</name>
<dbReference type="Pfam" id="PF14280">
    <property type="entry name" value="DUF4365"/>
    <property type="match status" value="1"/>
</dbReference>
<reference evidence="2 3" key="1">
    <citation type="submission" date="2016-05" db="EMBL/GenBank/DDBJ databases">
        <title>Single-cell genome of chain-forming Candidatus Thiomargarita nelsonii and comparison to other large sulfur-oxidizing bacteria.</title>
        <authorList>
            <person name="Winkel M."/>
            <person name="Salman V."/>
            <person name="Woyke T."/>
            <person name="Schulz-Vogt H."/>
            <person name="Richter M."/>
            <person name="Flood B."/>
            <person name="Bailey J."/>
            <person name="Amann R."/>
            <person name="Mussmann M."/>
        </authorList>
    </citation>
    <scope>NUCLEOTIDE SEQUENCE [LARGE SCALE GENOMIC DNA]</scope>
    <source>
        <strain evidence="2 3">THI036</strain>
    </source>
</reference>
<keyword evidence="3" id="KW-1185">Reference proteome</keyword>
<proteinExistence type="predicted"/>
<organism evidence="2 3">
    <name type="scientific">Candidatus Thiomargarita nelsonii</name>
    <dbReference type="NCBI Taxonomy" id="1003181"/>
    <lineage>
        <taxon>Bacteria</taxon>
        <taxon>Pseudomonadati</taxon>
        <taxon>Pseudomonadota</taxon>
        <taxon>Gammaproteobacteria</taxon>
        <taxon>Thiotrichales</taxon>
        <taxon>Thiotrichaceae</taxon>
        <taxon>Thiomargarita</taxon>
    </lineage>
</organism>
<dbReference type="EMBL" id="LUTY01000090">
    <property type="protein sequence ID" value="OAD23937.1"/>
    <property type="molecule type" value="Genomic_DNA"/>
</dbReference>
<evidence type="ECO:0000313" key="2">
    <source>
        <dbReference type="EMBL" id="OAD23937.1"/>
    </source>
</evidence>
<evidence type="ECO:0000313" key="3">
    <source>
        <dbReference type="Proteomes" id="UP000076962"/>
    </source>
</evidence>
<dbReference type="InterPro" id="IPR025375">
    <property type="entry name" value="DUF4365"/>
</dbReference>
<evidence type="ECO:0000259" key="1">
    <source>
        <dbReference type="Pfam" id="PF14280"/>
    </source>
</evidence>
<sequence>MSTIRELLSMSVEETEKIGSIGRTSVQLAVEKIGYIFREQKERDHGIDAHVEIVKDGKATGQLIALQIKSGDSWFKEKNDKRVIFRDDNDHLDYWLNHSLPVLVVLYNPSEEVAYWQIVNDDTVIMTGKGWKLEVPFTQKLTKESKNYFEELVGKPIKTKGKYSILSLRDVSHGSVKRYSANVLVPESFTRLKIIETVQEVTNSLKNSEYYGNDLTKQRFKKQTAQAIFLFIYPTLEDVRQSNWVCKSLWIDKHLPSDLAPNPIEGKDIGNNITISWSDTYQAMQELREQYTLTKEDFLAHMEAVRNPVTTIVEGLIKLTRRYEIGELNHEAYLKEMTKAELRVTELYIQVTDIGLAPLECEELSNCFQSIMAYAHNIVLPFSKKGLKTWMENNRRYLVRKAIEDYQKKLPCLKYELEKIH</sequence>
<accession>A0A176S7I2</accession>
<comment type="caution">
    <text evidence="2">The sequence shown here is derived from an EMBL/GenBank/DDBJ whole genome shotgun (WGS) entry which is preliminary data.</text>
</comment>
<protein>
    <recommendedName>
        <fullName evidence="1">DUF4365 domain-containing protein</fullName>
    </recommendedName>
</protein>
<dbReference type="Proteomes" id="UP000076962">
    <property type="component" value="Unassembled WGS sequence"/>
</dbReference>
<feature type="domain" description="DUF4365" evidence="1">
    <location>
        <begin position="20"/>
        <end position="147"/>
    </location>
</feature>
<dbReference type="AlphaFoldDB" id="A0A176S7I2"/>